<dbReference type="EMBL" id="JARQZJ010000001">
    <property type="protein sequence ID" value="KAK9869507.1"/>
    <property type="molecule type" value="Genomic_DNA"/>
</dbReference>
<dbReference type="AlphaFoldDB" id="A0AAW1TNE5"/>
<name>A0AAW1TNE5_9CUCU</name>
<protein>
    <recommendedName>
        <fullName evidence="4">Follicle cell protein 3C-1</fullName>
    </recommendedName>
</protein>
<feature type="signal peptide" evidence="1">
    <location>
        <begin position="1"/>
        <end position="25"/>
    </location>
</feature>
<evidence type="ECO:0008006" key="4">
    <source>
        <dbReference type="Google" id="ProtNLM"/>
    </source>
</evidence>
<feature type="chain" id="PRO_5043665564" description="Follicle cell protein 3C-1" evidence="1">
    <location>
        <begin position="26"/>
        <end position="154"/>
    </location>
</feature>
<proteinExistence type="predicted"/>
<sequence>MVMLTANNSFLVIFFTLALLAFCGADDKEENSIKNSHQGKPVPCTCGVFLSGQFKKGSKEQPKGVPVLTEETEKAFENNPVGQRKCTNKCLERIITHLPKSGSIICASTDRELVHKERAFLFIKNHSDKWQGTNLSAGREFCCKDNEPYKCPVS</sequence>
<evidence type="ECO:0000313" key="2">
    <source>
        <dbReference type="EMBL" id="KAK9869507.1"/>
    </source>
</evidence>
<dbReference type="Proteomes" id="UP001431783">
    <property type="component" value="Unassembled WGS sequence"/>
</dbReference>
<organism evidence="2 3">
    <name type="scientific">Henosepilachna vigintioctopunctata</name>
    <dbReference type="NCBI Taxonomy" id="420089"/>
    <lineage>
        <taxon>Eukaryota</taxon>
        <taxon>Metazoa</taxon>
        <taxon>Ecdysozoa</taxon>
        <taxon>Arthropoda</taxon>
        <taxon>Hexapoda</taxon>
        <taxon>Insecta</taxon>
        <taxon>Pterygota</taxon>
        <taxon>Neoptera</taxon>
        <taxon>Endopterygota</taxon>
        <taxon>Coleoptera</taxon>
        <taxon>Polyphaga</taxon>
        <taxon>Cucujiformia</taxon>
        <taxon>Coccinelloidea</taxon>
        <taxon>Coccinellidae</taxon>
        <taxon>Epilachninae</taxon>
        <taxon>Epilachnini</taxon>
        <taxon>Henosepilachna</taxon>
    </lineage>
</organism>
<gene>
    <name evidence="2" type="ORF">WA026_003260</name>
</gene>
<keyword evidence="3" id="KW-1185">Reference proteome</keyword>
<reference evidence="2 3" key="1">
    <citation type="submission" date="2023-03" db="EMBL/GenBank/DDBJ databases">
        <title>Genome insight into feeding habits of ladybird beetles.</title>
        <authorList>
            <person name="Li H.-S."/>
            <person name="Huang Y.-H."/>
            <person name="Pang H."/>
        </authorList>
    </citation>
    <scope>NUCLEOTIDE SEQUENCE [LARGE SCALE GENOMIC DNA]</scope>
    <source>
        <strain evidence="2">SYSU_2023b</strain>
        <tissue evidence="2">Whole body</tissue>
    </source>
</reference>
<accession>A0AAW1TNE5</accession>
<evidence type="ECO:0000313" key="3">
    <source>
        <dbReference type="Proteomes" id="UP001431783"/>
    </source>
</evidence>
<keyword evidence="1" id="KW-0732">Signal</keyword>
<evidence type="ECO:0000256" key="1">
    <source>
        <dbReference type="SAM" id="SignalP"/>
    </source>
</evidence>
<comment type="caution">
    <text evidence="2">The sequence shown here is derived from an EMBL/GenBank/DDBJ whole genome shotgun (WGS) entry which is preliminary data.</text>
</comment>